<dbReference type="OrthoDB" id="429950at2759"/>
<dbReference type="STRING" id="402676.B6JVZ0"/>
<name>B6JVZ0_SCHJY</name>
<organism evidence="8 10">
    <name type="scientific">Schizosaccharomyces japonicus (strain yFS275 / FY16936)</name>
    <name type="common">Fission yeast</name>
    <dbReference type="NCBI Taxonomy" id="402676"/>
    <lineage>
        <taxon>Eukaryota</taxon>
        <taxon>Fungi</taxon>
        <taxon>Dikarya</taxon>
        <taxon>Ascomycota</taxon>
        <taxon>Taphrinomycotina</taxon>
        <taxon>Schizosaccharomycetes</taxon>
        <taxon>Schizosaccharomycetales</taxon>
        <taxon>Schizosaccharomycetaceae</taxon>
        <taxon>Schizosaccharomyces</taxon>
    </lineage>
</organism>
<feature type="compositionally biased region" description="Acidic residues" evidence="6">
    <location>
        <begin position="245"/>
        <end position="254"/>
    </location>
</feature>
<evidence type="ECO:0000313" key="9">
    <source>
        <dbReference type="JaponicusDB" id="SJAG_00555"/>
    </source>
</evidence>
<protein>
    <submittedName>
        <fullName evidence="8">Zf-PARP type zinc finger protein</fullName>
    </submittedName>
</protein>
<keyword evidence="2" id="KW-0479">Metal-binding</keyword>
<feature type="compositionally biased region" description="Basic and acidic residues" evidence="6">
    <location>
        <begin position="221"/>
        <end position="239"/>
    </location>
</feature>
<dbReference type="InterPro" id="IPR001510">
    <property type="entry name" value="Znf_PARP"/>
</dbReference>
<dbReference type="Pfam" id="PF00645">
    <property type="entry name" value="zf-PARP"/>
    <property type="match status" value="1"/>
</dbReference>
<evidence type="ECO:0000256" key="6">
    <source>
        <dbReference type="SAM" id="MobiDB-lite"/>
    </source>
</evidence>
<dbReference type="eggNOG" id="ENOG502S59M">
    <property type="taxonomic scope" value="Eukaryota"/>
</dbReference>
<dbReference type="EMBL" id="KE651166">
    <property type="protein sequence ID" value="EEB05541.2"/>
    <property type="molecule type" value="Genomic_DNA"/>
</dbReference>
<keyword evidence="3" id="KW-0863">Zinc-finger</keyword>
<reference evidence="8 10" key="1">
    <citation type="journal article" date="2011" name="Science">
        <title>Comparative functional genomics of the fission yeasts.</title>
        <authorList>
            <person name="Rhind N."/>
            <person name="Chen Z."/>
            <person name="Yassour M."/>
            <person name="Thompson D.A."/>
            <person name="Haas B.J."/>
            <person name="Habib N."/>
            <person name="Wapinski I."/>
            <person name="Roy S."/>
            <person name="Lin M.F."/>
            <person name="Heiman D.I."/>
            <person name="Young S.K."/>
            <person name="Furuya K."/>
            <person name="Guo Y."/>
            <person name="Pidoux A."/>
            <person name="Chen H.M."/>
            <person name="Robbertse B."/>
            <person name="Goldberg J.M."/>
            <person name="Aoki K."/>
            <person name="Bayne E.H."/>
            <person name="Berlin A.M."/>
            <person name="Desjardins C.A."/>
            <person name="Dobbs E."/>
            <person name="Dukaj L."/>
            <person name="Fan L."/>
            <person name="FitzGerald M.G."/>
            <person name="French C."/>
            <person name="Gujja S."/>
            <person name="Hansen K."/>
            <person name="Keifenheim D."/>
            <person name="Levin J.Z."/>
            <person name="Mosher R.A."/>
            <person name="Mueller C.A."/>
            <person name="Pfiffner J."/>
            <person name="Priest M."/>
            <person name="Russ C."/>
            <person name="Smialowska A."/>
            <person name="Swoboda P."/>
            <person name="Sykes S.M."/>
            <person name="Vaughn M."/>
            <person name="Vengrova S."/>
            <person name="Yoder R."/>
            <person name="Zeng Q."/>
            <person name="Allshire R."/>
            <person name="Baulcombe D."/>
            <person name="Birren B.W."/>
            <person name="Brown W."/>
            <person name="Ekwall K."/>
            <person name="Kellis M."/>
            <person name="Leatherwood J."/>
            <person name="Levin H."/>
            <person name="Margalit H."/>
            <person name="Martienssen R."/>
            <person name="Nieduszynski C.A."/>
            <person name="Spatafora J.W."/>
            <person name="Friedman N."/>
            <person name="Dalgaard J.Z."/>
            <person name="Baumann P."/>
            <person name="Niki H."/>
            <person name="Regev A."/>
            <person name="Nusbaum C."/>
        </authorList>
    </citation>
    <scope>NUCLEOTIDE SEQUENCE [LARGE SCALE GENOMIC DNA]</scope>
    <source>
        <strain evidence="10">yFS275 / FY16936</strain>
    </source>
</reference>
<dbReference type="AlphaFoldDB" id="B6JVZ0"/>
<keyword evidence="5" id="KW-0539">Nucleus</keyword>
<accession>B6JVZ0</accession>
<feature type="region of interest" description="Disordered" evidence="6">
    <location>
        <begin position="142"/>
        <end position="254"/>
    </location>
</feature>
<dbReference type="GeneID" id="7051253"/>
<feature type="domain" description="PARP-type" evidence="7">
    <location>
        <begin position="8"/>
        <end position="99"/>
    </location>
</feature>
<evidence type="ECO:0000259" key="7">
    <source>
        <dbReference type="PROSITE" id="PS50064"/>
    </source>
</evidence>
<dbReference type="Proteomes" id="UP000001744">
    <property type="component" value="Unassembled WGS sequence"/>
</dbReference>
<dbReference type="GO" id="GO:0005634">
    <property type="term" value="C:nucleus"/>
    <property type="evidence" value="ECO:0007669"/>
    <property type="project" value="UniProtKB-SubCell"/>
</dbReference>
<dbReference type="RefSeq" id="XP_002171834.2">
    <property type="nucleotide sequence ID" value="XM_002171798.2"/>
</dbReference>
<dbReference type="VEuPathDB" id="FungiDB:SJAG_00555"/>
<comment type="subcellular location">
    <subcellularLocation>
        <location evidence="1">Nucleus</location>
    </subcellularLocation>
</comment>
<dbReference type="Gene3D" id="3.30.1740.10">
    <property type="entry name" value="Zinc finger, PARP-type"/>
    <property type="match status" value="1"/>
</dbReference>
<evidence type="ECO:0000256" key="3">
    <source>
        <dbReference type="ARBA" id="ARBA00022771"/>
    </source>
</evidence>
<dbReference type="HOGENOM" id="CLU_045993_3_1_1"/>
<feature type="compositionally biased region" description="Basic residues" evidence="6">
    <location>
        <begin position="160"/>
        <end position="169"/>
    </location>
</feature>
<proteinExistence type="predicted"/>
<evidence type="ECO:0000313" key="10">
    <source>
        <dbReference type="Proteomes" id="UP000001744"/>
    </source>
</evidence>
<evidence type="ECO:0000256" key="2">
    <source>
        <dbReference type="ARBA" id="ARBA00022723"/>
    </source>
</evidence>
<dbReference type="JaponicusDB" id="SJAG_00555">
    <property type="gene designation" value="hpz1"/>
</dbReference>
<sequence>MSEGGAGYRVELAKTGRASCKSNICGKSRIERGSLRFGTFVDTGRFQNWMWRHWGCVTDKVLSNVKTKIGDDIAKNLDGFDDVGAENQERILRAFENGHVEDADLEASEELAIDEHTRAILDGEFDSDEALSVIVSALPPPSARGHVAAAHPSSSSSKTRGSRKHRSPSVKREEHYSDDDGVVDDGEVDETEEEELSEEDSFSERPSTDDEEEASDFEPTAPRERSFRARRVVDYHEEDAPMTYSDDEDEYVNN</sequence>
<dbReference type="InterPro" id="IPR036957">
    <property type="entry name" value="Znf_PARP_sf"/>
</dbReference>
<evidence type="ECO:0000313" key="8">
    <source>
        <dbReference type="EMBL" id="EEB05541.2"/>
    </source>
</evidence>
<evidence type="ECO:0000256" key="5">
    <source>
        <dbReference type="ARBA" id="ARBA00023242"/>
    </source>
</evidence>
<feature type="compositionally biased region" description="Acidic residues" evidence="6">
    <location>
        <begin position="176"/>
        <end position="201"/>
    </location>
</feature>
<evidence type="ECO:0000256" key="4">
    <source>
        <dbReference type="ARBA" id="ARBA00022833"/>
    </source>
</evidence>
<dbReference type="SMART" id="SM01336">
    <property type="entry name" value="zf-PARP"/>
    <property type="match status" value="1"/>
</dbReference>
<keyword evidence="4" id="KW-0862">Zinc</keyword>
<keyword evidence="10" id="KW-1185">Reference proteome</keyword>
<dbReference type="PROSITE" id="PS50064">
    <property type="entry name" value="ZF_PARP_2"/>
    <property type="match status" value="1"/>
</dbReference>
<dbReference type="GO" id="GO:0008270">
    <property type="term" value="F:zinc ion binding"/>
    <property type="evidence" value="ECO:0007669"/>
    <property type="project" value="UniProtKB-KW"/>
</dbReference>
<dbReference type="GO" id="GO:0003677">
    <property type="term" value="F:DNA binding"/>
    <property type="evidence" value="ECO:0007669"/>
    <property type="project" value="InterPro"/>
</dbReference>
<gene>
    <name evidence="9" type="primary">hpz1</name>
    <name evidence="8" type="ORF">SJAG_00555</name>
</gene>
<dbReference type="SUPFAM" id="SSF57716">
    <property type="entry name" value="Glucocorticoid receptor-like (DNA-binding domain)"/>
    <property type="match status" value="1"/>
</dbReference>
<evidence type="ECO:0000256" key="1">
    <source>
        <dbReference type="ARBA" id="ARBA00004123"/>
    </source>
</evidence>